<organism evidence="1 2">
    <name type="scientific">Stylosanthes scabra</name>
    <dbReference type="NCBI Taxonomy" id="79078"/>
    <lineage>
        <taxon>Eukaryota</taxon>
        <taxon>Viridiplantae</taxon>
        <taxon>Streptophyta</taxon>
        <taxon>Embryophyta</taxon>
        <taxon>Tracheophyta</taxon>
        <taxon>Spermatophyta</taxon>
        <taxon>Magnoliopsida</taxon>
        <taxon>eudicotyledons</taxon>
        <taxon>Gunneridae</taxon>
        <taxon>Pentapetalae</taxon>
        <taxon>rosids</taxon>
        <taxon>fabids</taxon>
        <taxon>Fabales</taxon>
        <taxon>Fabaceae</taxon>
        <taxon>Papilionoideae</taxon>
        <taxon>50 kb inversion clade</taxon>
        <taxon>dalbergioids sensu lato</taxon>
        <taxon>Dalbergieae</taxon>
        <taxon>Pterocarpus clade</taxon>
        <taxon>Stylosanthes</taxon>
    </lineage>
</organism>
<evidence type="ECO:0000313" key="2">
    <source>
        <dbReference type="Proteomes" id="UP001341840"/>
    </source>
</evidence>
<accession>A0ABU6U7K3</accession>
<evidence type="ECO:0000313" key="1">
    <source>
        <dbReference type="EMBL" id="MED6156625.1"/>
    </source>
</evidence>
<dbReference type="EMBL" id="JASCZI010120874">
    <property type="protein sequence ID" value="MED6156625.1"/>
    <property type="molecule type" value="Genomic_DNA"/>
</dbReference>
<protein>
    <submittedName>
        <fullName evidence="1">Uncharacterized protein</fullName>
    </submittedName>
</protein>
<dbReference type="Proteomes" id="UP001341840">
    <property type="component" value="Unassembled WGS sequence"/>
</dbReference>
<name>A0ABU6U7K3_9FABA</name>
<proteinExistence type="predicted"/>
<sequence length="197" mass="22247">MVRELLTCWTLRRCEQRADDGDGAATYGWTALRASVSDVQSARGVGERPRASFRRPYPNFRNGAAAAPLTAAATLSSPPLSVLLPLFLPNRVSMASFSTFARRRRLRFSLRIQGIDLCLQPHHRVYFSPLVSSAVAVPLVRRRLALLPRQRAACSATSTLFCLLIVRLQRRLRRCHFLLRRRSHPLLLLVATILSRF</sequence>
<keyword evidence="2" id="KW-1185">Reference proteome</keyword>
<reference evidence="1 2" key="1">
    <citation type="journal article" date="2023" name="Plants (Basel)">
        <title>Bridging the Gap: Combining Genomics and Transcriptomics Approaches to Understand Stylosanthes scabra, an Orphan Legume from the Brazilian Caatinga.</title>
        <authorList>
            <person name="Ferreira-Neto J.R.C."/>
            <person name="da Silva M.D."/>
            <person name="Binneck E."/>
            <person name="de Melo N.F."/>
            <person name="da Silva R.H."/>
            <person name="de Melo A.L.T.M."/>
            <person name="Pandolfi V."/>
            <person name="Bustamante F.O."/>
            <person name="Brasileiro-Vidal A.C."/>
            <person name="Benko-Iseppon A.M."/>
        </authorList>
    </citation>
    <scope>NUCLEOTIDE SEQUENCE [LARGE SCALE GENOMIC DNA]</scope>
    <source>
        <tissue evidence="1">Leaves</tissue>
    </source>
</reference>
<gene>
    <name evidence="1" type="ORF">PIB30_016171</name>
</gene>
<comment type="caution">
    <text evidence="1">The sequence shown here is derived from an EMBL/GenBank/DDBJ whole genome shotgun (WGS) entry which is preliminary data.</text>
</comment>